<dbReference type="InterPro" id="IPR022190">
    <property type="entry name" value="DUF3716"/>
</dbReference>
<dbReference type="AlphaFoldDB" id="A0A1E1L9E7"/>
<keyword evidence="3" id="KW-1185">Reference proteome</keyword>
<feature type="region of interest" description="Disordered" evidence="1">
    <location>
        <begin position="161"/>
        <end position="202"/>
    </location>
</feature>
<feature type="compositionally biased region" description="Low complexity" evidence="1">
    <location>
        <begin position="34"/>
        <end position="43"/>
    </location>
</feature>
<reference evidence="3" key="1">
    <citation type="submission" date="2016-03" db="EMBL/GenBank/DDBJ databases">
        <authorList>
            <person name="Guldener U."/>
        </authorList>
    </citation>
    <scope>NUCLEOTIDE SEQUENCE [LARGE SCALE GENOMIC DNA]</scope>
    <source>
        <strain evidence="3">04CH-RAC-A.6.1</strain>
    </source>
</reference>
<dbReference type="Pfam" id="PF12511">
    <property type="entry name" value="DUF3716"/>
    <property type="match status" value="1"/>
</dbReference>
<dbReference type="Proteomes" id="UP000178912">
    <property type="component" value="Unassembled WGS sequence"/>
</dbReference>
<protein>
    <submittedName>
        <fullName evidence="2">Uncharacterized protein</fullName>
    </submittedName>
</protein>
<gene>
    <name evidence="2" type="ORF">RAG0_12555</name>
</gene>
<evidence type="ECO:0000256" key="1">
    <source>
        <dbReference type="SAM" id="MobiDB-lite"/>
    </source>
</evidence>
<sequence length="239" mass="25467">MSDSDTPEINVDSSGYGPLPPGNGPGQPNPPDNGPSSSSASAPNGPPPLRLPNLPAVTTDAMIRLSALPALRPAVERQKSTMKPFQPGRSGNHEPRLLQMVGVLQDPPCYHCATGYGRYTECVALLKYFDGTCASCHYGSEGKRCTIRPDANSDVEIVAERKPSGKRAVQRKKLKLASSPAASASSPTPTKTKGYGKRKVRTKARSARSFLLERAQLHQSLADSYGAEADLSEYGSETD</sequence>
<dbReference type="OrthoDB" id="4338738at2759"/>
<feature type="region of interest" description="Disordered" evidence="1">
    <location>
        <begin position="1"/>
        <end position="54"/>
    </location>
</feature>
<feature type="compositionally biased region" description="Low complexity" evidence="1">
    <location>
        <begin position="176"/>
        <end position="193"/>
    </location>
</feature>
<dbReference type="EMBL" id="FJUX01000091">
    <property type="protein sequence ID" value="CZT06984.1"/>
    <property type="molecule type" value="Genomic_DNA"/>
</dbReference>
<feature type="compositionally biased region" description="Basic residues" evidence="1">
    <location>
        <begin position="164"/>
        <end position="175"/>
    </location>
</feature>
<evidence type="ECO:0000313" key="2">
    <source>
        <dbReference type="EMBL" id="CZT06984.1"/>
    </source>
</evidence>
<name>A0A1E1L9E7_9HELO</name>
<feature type="compositionally biased region" description="Pro residues" evidence="1">
    <location>
        <begin position="18"/>
        <end position="33"/>
    </location>
</feature>
<proteinExistence type="predicted"/>
<accession>A0A1E1L9E7</accession>
<organism evidence="2 3">
    <name type="scientific">Rhynchosporium agropyri</name>
    <dbReference type="NCBI Taxonomy" id="914238"/>
    <lineage>
        <taxon>Eukaryota</taxon>
        <taxon>Fungi</taxon>
        <taxon>Dikarya</taxon>
        <taxon>Ascomycota</taxon>
        <taxon>Pezizomycotina</taxon>
        <taxon>Leotiomycetes</taxon>
        <taxon>Helotiales</taxon>
        <taxon>Ploettnerulaceae</taxon>
        <taxon>Rhynchosporium</taxon>
    </lineage>
</organism>
<evidence type="ECO:0000313" key="3">
    <source>
        <dbReference type="Proteomes" id="UP000178912"/>
    </source>
</evidence>